<reference evidence="2" key="1">
    <citation type="submission" date="2022-08" db="UniProtKB">
        <authorList>
            <consortium name="EnsemblMetazoa"/>
        </authorList>
    </citation>
    <scope>IDENTIFICATION</scope>
    <source>
        <strain evidence="2">05x7-T-G4-1.051#20</strain>
    </source>
</reference>
<evidence type="ECO:0000256" key="1">
    <source>
        <dbReference type="SAM" id="MobiDB-lite"/>
    </source>
</evidence>
<feature type="compositionally biased region" description="Basic residues" evidence="1">
    <location>
        <begin position="217"/>
        <end position="233"/>
    </location>
</feature>
<dbReference type="Proteomes" id="UP000005408">
    <property type="component" value="Unassembled WGS sequence"/>
</dbReference>
<keyword evidence="3" id="KW-1185">Reference proteome</keyword>
<feature type="region of interest" description="Disordered" evidence="1">
    <location>
        <begin position="201"/>
        <end position="241"/>
    </location>
</feature>
<feature type="region of interest" description="Disordered" evidence="1">
    <location>
        <begin position="17"/>
        <end position="38"/>
    </location>
</feature>
<dbReference type="EnsemblMetazoa" id="G34809.2">
    <property type="protein sequence ID" value="G34809.2:cds"/>
    <property type="gene ID" value="G34809"/>
</dbReference>
<feature type="region of interest" description="Disordered" evidence="1">
    <location>
        <begin position="124"/>
        <end position="151"/>
    </location>
</feature>
<dbReference type="SUPFAM" id="SSF101898">
    <property type="entry name" value="NHL repeat"/>
    <property type="match status" value="1"/>
</dbReference>
<evidence type="ECO:0000313" key="3">
    <source>
        <dbReference type="Proteomes" id="UP000005408"/>
    </source>
</evidence>
<dbReference type="AlphaFoldDB" id="A0A8W8MQ22"/>
<organism evidence="2 3">
    <name type="scientific">Magallana gigas</name>
    <name type="common">Pacific oyster</name>
    <name type="synonym">Crassostrea gigas</name>
    <dbReference type="NCBI Taxonomy" id="29159"/>
    <lineage>
        <taxon>Eukaryota</taxon>
        <taxon>Metazoa</taxon>
        <taxon>Spiralia</taxon>
        <taxon>Lophotrochozoa</taxon>
        <taxon>Mollusca</taxon>
        <taxon>Bivalvia</taxon>
        <taxon>Autobranchia</taxon>
        <taxon>Pteriomorphia</taxon>
        <taxon>Ostreida</taxon>
        <taxon>Ostreoidea</taxon>
        <taxon>Ostreidae</taxon>
        <taxon>Magallana</taxon>
    </lineage>
</organism>
<evidence type="ECO:0000313" key="2">
    <source>
        <dbReference type="EnsemblMetazoa" id="G34809.1:cds"/>
    </source>
</evidence>
<sequence>MGIAQFKDKVERFVTRKAATSSAPVDDDNEAQTKRRYNLRKRKWQDENDKVEKIVTRKAATSSAPVHDDNETQTKRRYNLRKRKLQDENGHCPTNANKNRRIIWLHNDGSTKVSKLKTNTLKRNKRGATKRTFSTKQVDEKKSHKKPKWNSGKIIPAKSVKRKIQSSMNTISYSRIKAKTLPTFNKKSGKSTSVNIKKAPSLAMKETKSSSTLPSAVKRRVRASSKGNKKSSRKTNPVKGSLPEKVIQFRTQQAKKDICCKGNLKLKAPGMFANMFLKTLDFVSCINEGNRSAIHGISVTHDNLVWVNYLSNQVKLYNSSGELRKSLDLDYHPVFNSCMPNGDLLVTQGYSSRAKPTVELISREGNTKMLADLSTHTENLCGIICQDERIYVIGNSHKNIILKLDMNGEVEKVFESKPERININQIISQNGKIFAMKINIFSLYLLISDKISSEVMKKVVVDNVYSASASVDNFGNIIMGVHSPVSKIVVIDPRLERKQEIACDFSGKIRSTAVDKQNQLWIGTEDGNLYIAKYLK</sequence>
<dbReference type="EnsemblMetazoa" id="G34809.1">
    <property type="protein sequence ID" value="G34809.1:cds"/>
    <property type="gene ID" value="G34809"/>
</dbReference>
<protein>
    <submittedName>
        <fullName evidence="2">Uncharacterized protein</fullName>
    </submittedName>
</protein>
<proteinExistence type="predicted"/>
<accession>A0A8W8MQ22</accession>
<name>A0A8W8MQ22_MAGGI</name>